<dbReference type="InterPro" id="IPR023985">
    <property type="entry name" value="SDR_subfam_1"/>
</dbReference>
<protein>
    <submittedName>
        <fullName evidence="5">3-ketoacyl-ACP reductase</fullName>
    </submittedName>
</protein>
<dbReference type="PANTHER" id="PTHR24321">
    <property type="entry name" value="DEHYDROGENASES, SHORT CHAIN"/>
    <property type="match status" value="1"/>
</dbReference>
<dbReference type="PROSITE" id="PS00061">
    <property type="entry name" value="ADH_SHORT"/>
    <property type="match status" value="1"/>
</dbReference>
<dbReference type="GO" id="GO:0016491">
    <property type="term" value="F:oxidoreductase activity"/>
    <property type="evidence" value="ECO:0007669"/>
    <property type="project" value="UniProtKB-KW"/>
</dbReference>
<dbReference type="Proteomes" id="UP000192411">
    <property type="component" value="Unassembled WGS sequence"/>
</dbReference>
<organism evidence="5 6">
    <name type="scientific">Mycolicibacterium tusciae</name>
    <dbReference type="NCBI Taxonomy" id="75922"/>
    <lineage>
        <taxon>Bacteria</taxon>
        <taxon>Bacillati</taxon>
        <taxon>Actinomycetota</taxon>
        <taxon>Actinomycetes</taxon>
        <taxon>Mycobacteriales</taxon>
        <taxon>Mycobacteriaceae</taxon>
        <taxon>Mycolicibacterium</taxon>
    </lineage>
</organism>
<dbReference type="NCBIfam" id="NF009467">
    <property type="entry name" value="PRK12826.1-3"/>
    <property type="match status" value="1"/>
</dbReference>
<dbReference type="STRING" id="75922.BST47_13860"/>
<dbReference type="InterPro" id="IPR020904">
    <property type="entry name" value="Sc_DH/Rdtase_CS"/>
</dbReference>
<gene>
    <name evidence="5" type="ORF">BST47_13860</name>
</gene>
<comment type="similarity">
    <text evidence="1 4">Belongs to the short-chain dehydrogenases/reductases (SDR) family.</text>
</comment>
<evidence type="ECO:0000313" key="6">
    <source>
        <dbReference type="Proteomes" id="UP000192411"/>
    </source>
</evidence>
<dbReference type="Pfam" id="PF00106">
    <property type="entry name" value="adh_short"/>
    <property type="match status" value="1"/>
</dbReference>
<dbReference type="NCBIfam" id="TIGR03971">
    <property type="entry name" value="SDR_subfam_1"/>
    <property type="match status" value="1"/>
</dbReference>
<comment type="caution">
    <text evidence="5">The sequence shown here is derived from an EMBL/GenBank/DDBJ whole genome shotgun (WGS) entry which is preliminary data.</text>
</comment>
<keyword evidence="6" id="KW-1185">Reference proteome</keyword>
<dbReference type="InterPro" id="IPR036291">
    <property type="entry name" value="NAD(P)-bd_dom_sf"/>
</dbReference>
<keyword evidence="2" id="KW-0560">Oxidoreductase</keyword>
<dbReference type="InterPro" id="IPR002347">
    <property type="entry name" value="SDR_fam"/>
</dbReference>
<dbReference type="Gene3D" id="3.40.50.720">
    <property type="entry name" value="NAD(P)-binding Rossmann-like Domain"/>
    <property type="match status" value="1"/>
</dbReference>
<name>A0A1X0JQJ6_9MYCO</name>
<evidence type="ECO:0000256" key="2">
    <source>
        <dbReference type="ARBA" id="ARBA00023002"/>
    </source>
</evidence>
<dbReference type="SUPFAM" id="SSF51735">
    <property type="entry name" value="NAD(P)-binding Rossmann-fold domains"/>
    <property type="match status" value="1"/>
</dbReference>
<reference evidence="5 6" key="1">
    <citation type="submission" date="2017-02" db="EMBL/GenBank/DDBJ databases">
        <title>The new phylogeny of genus Mycobacterium.</title>
        <authorList>
            <person name="Tortoli E."/>
            <person name="Trovato A."/>
            <person name="Cirillo D.M."/>
        </authorList>
    </citation>
    <scope>NUCLEOTIDE SEQUENCE [LARGE SCALE GENOMIC DNA]</scope>
    <source>
        <strain evidence="5 6">DSM 44338</strain>
    </source>
</reference>
<dbReference type="AlphaFoldDB" id="A0A1X0JQJ6"/>
<evidence type="ECO:0000313" key="5">
    <source>
        <dbReference type="EMBL" id="ORB65188.1"/>
    </source>
</evidence>
<accession>A0A1X0JQJ6</accession>
<dbReference type="PRINTS" id="PR00080">
    <property type="entry name" value="SDRFAMILY"/>
</dbReference>
<dbReference type="OrthoDB" id="5173603at2"/>
<sequence length="275" mass="28786">MSGRLTGRVAFITGAARGQGRAHAVRMAREGADVIAVDIAGPLPACAPYPSATPEDLKETVRLAEAAGGRVLSAAVDTRDHDGLRKVVDDGVAEFGRLDIIVANAGITAPHAWNAITPEEWRDVIDINLTGTWNTVMAGAQHIVDGGRGGSIILISSAAGVKFQPFMIHYTASKHAVTGMARAFAAELGTHSIRVNSVHPGPVVTEMGSPEMVEAIAKAAEVVGNHALLNVLTPFLPTWVAQPEDIADAVCWLASDESKMITAQAISVDQGSTQF</sequence>
<keyword evidence="3" id="KW-0520">NAD</keyword>
<evidence type="ECO:0000256" key="3">
    <source>
        <dbReference type="ARBA" id="ARBA00023027"/>
    </source>
</evidence>
<dbReference type="RefSeq" id="WP_083126090.1">
    <property type="nucleotide sequence ID" value="NZ_MVIM01000006.1"/>
</dbReference>
<dbReference type="PANTHER" id="PTHR24321:SF8">
    <property type="entry name" value="ESTRADIOL 17-BETA-DEHYDROGENASE 8-RELATED"/>
    <property type="match status" value="1"/>
</dbReference>
<evidence type="ECO:0000256" key="1">
    <source>
        <dbReference type="ARBA" id="ARBA00006484"/>
    </source>
</evidence>
<dbReference type="eggNOG" id="COG1028">
    <property type="taxonomic scope" value="Bacteria"/>
</dbReference>
<dbReference type="CDD" id="cd05233">
    <property type="entry name" value="SDR_c"/>
    <property type="match status" value="1"/>
</dbReference>
<dbReference type="FunFam" id="3.40.50.720:FF:000084">
    <property type="entry name" value="Short-chain dehydrogenase reductase"/>
    <property type="match status" value="1"/>
</dbReference>
<dbReference type="PRINTS" id="PR00081">
    <property type="entry name" value="GDHRDH"/>
</dbReference>
<evidence type="ECO:0000256" key="4">
    <source>
        <dbReference type="RuleBase" id="RU000363"/>
    </source>
</evidence>
<proteinExistence type="inferred from homology"/>
<dbReference type="EMBL" id="MVIM01000006">
    <property type="protein sequence ID" value="ORB65188.1"/>
    <property type="molecule type" value="Genomic_DNA"/>
</dbReference>